<gene>
    <name evidence="5" type="ORF">KIW84_045112</name>
</gene>
<dbReference type="PANTHER" id="PTHR15288">
    <property type="entry name" value="DENN DOMAIN-CONTAINING PROTEIN 2"/>
    <property type="match status" value="1"/>
</dbReference>
<dbReference type="Gene3D" id="1.50.40.10">
    <property type="entry name" value="Mitochondrial carrier domain"/>
    <property type="match status" value="1"/>
</dbReference>
<feature type="region of interest" description="Disordered" evidence="4">
    <location>
        <begin position="1"/>
        <end position="41"/>
    </location>
</feature>
<dbReference type="EMBL" id="JAMSHJ010000004">
    <property type="protein sequence ID" value="KAI5421568.1"/>
    <property type="molecule type" value="Genomic_DNA"/>
</dbReference>
<feature type="compositionally biased region" description="Basic and acidic residues" evidence="4">
    <location>
        <begin position="24"/>
        <end position="38"/>
    </location>
</feature>
<dbReference type="InterPro" id="IPR023395">
    <property type="entry name" value="MCP_dom_sf"/>
</dbReference>
<dbReference type="GO" id="GO:0003677">
    <property type="term" value="F:DNA binding"/>
    <property type="evidence" value="ECO:0007669"/>
    <property type="project" value="InterPro"/>
</dbReference>
<sequence>MQRFEFSPNSASHSLQLGPESESNETRADVESHLHSSKYDNNGSHFQRLQYQVTKLFKGFSSPPDVENENKTYNPEILTSLKRQWATLHRQLVGRKLEESAKLRSALGCQNQSPVEPNIEPQVLFVYPSKKPMPLKCKDLLSFCFPGGLEVRSVERTPSRKIYQLNILTRILKLSRLRIGNHCGNQIVQRGLTCNFQDTCCISAIKTSQNMTINDHEGGSLELQKFNACDGDSSHIIVHSLPANSNQVDKLSTRFIGKFLQILIQNVMKLKAIKIHLTCHYHQLVKTACSFALPHIMGWDRLTNQKPSETVSFQPNRQLGGTVGFQPKMSPQILDLEWENERIKQQMQIGSHYRNCWDALIGIIRSGGLFSLYAGWKAVLCRNIPQQQIQAKPRPPEKNRV</sequence>
<comment type="subcellular location">
    <subcellularLocation>
        <location evidence="1">Membrane</location>
        <topology evidence="1">Multi-pass membrane protein</topology>
    </subcellularLocation>
</comment>
<name>A0A9D5ATT9_PEA</name>
<dbReference type="GO" id="GO:0016020">
    <property type="term" value="C:membrane"/>
    <property type="evidence" value="ECO:0007669"/>
    <property type="project" value="UniProtKB-SubCell"/>
</dbReference>
<comment type="caution">
    <text evidence="5">The sequence shown here is derived from an EMBL/GenBank/DDBJ whole genome shotgun (WGS) entry which is preliminary data.</text>
</comment>
<evidence type="ECO:0000313" key="5">
    <source>
        <dbReference type="EMBL" id="KAI5421568.1"/>
    </source>
</evidence>
<dbReference type="GO" id="GO:0006355">
    <property type="term" value="P:regulation of DNA-templated transcription"/>
    <property type="evidence" value="ECO:0007669"/>
    <property type="project" value="InterPro"/>
</dbReference>
<keyword evidence="2" id="KW-0812">Transmembrane</keyword>
<proteinExistence type="predicted"/>
<accession>A0A9D5ATT9</accession>
<protein>
    <submittedName>
        <fullName evidence="5">Uncharacterized protein</fullName>
    </submittedName>
</protein>
<evidence type="ECO:0000256" key="3">
    <source>
        <dbReference type="ARBA" id="ARBA00023136"/>
    </source>
</evidence>
<keyword evidence="3" id="KW-0472">Membrane</keyword>
<dbReference type="InterPro" id="IPR009044">
    <property type="entry name" value="ssDNA-bd_transcriptional_reg"/>
</dbReference>
<evidence type="ECO:0000256" key="2">
    <source>
        <dbReference type="ARBA" id="ARBA00022692"/>
    </source>
</evidence>
<dbReference type="PANTHER" id="PTHR15288:SF22">
    <property type="entry name" value="DENN (AEX-3) DOMAIN PROTEIN"/>
    <property type="match status" value="1"/>
</dbReference>
<reference evidence="5 6" key="1">
    <citation type="journal article" date="2022" name="Nat. Genet.">
        <title>Improved pea reference genome and pan-genome highlight genomic features and evolutionary characteristics.</title>
        <authorList>
            <person name="Yang T."/>
            <person name="Liu R."/>
            <person name="Luo Y."/>
            <person name="Hu S."/>
            <person name="Wang D."/>
            <person name="Wang C."/>
            <person name="Pandey M.K."/>
            <person name="Ge S."/>
            <person name="Xu Q."/>
            <person name="Li N."/>
            <person name="Li G."/>
            <person name="Huang Y."/>
            <person name="Saxena R.K."/>
            <person name="Ji Y."/>
            <person name="Li M."/>
            <person name="Yan X."/>
            <person name="He Y."/>
            <person name="Liu Y."/>
            <person name="Wang X."/>
            <person name="Xiang C."/>
            <person name="Varshney R.K."/>
            <person name="Ding H."/>
            <person name="Gao S."/>
            <person name="Zong X."/>
        </authorList>
    </citation>
    <scope>NUCLEOTIDE SEQUENCE [LARGE SCALE GENOMIC DNA]</scope>
    <source>
        <strain evidence="5 6">cv. Zhongwan 6</strain>
    </source>
</reference>
<evidence type="ECO:0000256" key="1">
    <source>
        <dbReference type="ARBA" id="ARBA00004141"/>
    </source>
</evidence>
<keyword evidence="6" id="KW-1185">Reference proteome</keyword>
<dbReference type="Gramene" id="Psat04G0511200-T1">
    <property type="protein sequence ID" value="KAI5421568.1"/>
    <property type="gene ID" value="KIW84_045112"/>
</dbReference>
<dbReference type="InterPro" id="IPR018108">
    <property type="entry name" value="MCP_transmembrane"/>
</dbReference>
<dbReference type="Proteomes" id="UP001058974">
    <property type="component" value="Chromosome 4"/>
</dbReference>
<evidence type="ECO:0000256" key="4">
    <source>
        <dbReference type="SAM" id="MobiDB-lite"/>
    </source>
</evidence>
<evidence type="ECO:0000313" key="6">
    <source>
        <dbReference type="Proteomes" id="UP001058974"/>
    </source>
</evidence>
<dbReference type="SUPFAM" id="SSF103506">
    <property type="entry name" value="Mitochondrial carrier"/>
    <property type="match status" value="1"/>
</dbReference>
<dbReference type="AlphaFoldDB" id="A0A9D5ATT9"/>
<dbReference type="SUPFAM" id="SSF54447">
    <property type="entry name" value="ssDNA-binding transcriptional regulator domain"/>
    <property type="match status" value="1"/>
</dbReference>
<dbReference type="InterPro" id="IPR051942">
    <property type="entry name" value="DENN_domain_containing_2"/>
</dbReference>
<organism evidence="5 6">
    <name type="scientific">Pisum sativum</name>
    <name type="common">Garden pea</name>
    <name type="synonym">Lathyrus oleraceus</name>
    <dbReference type="NCBI Taxonomy" id="3888"/>
    <lineage>
        <taxon>Eukaryota</taxon>
        <taxon>Viridiplantae</taxon>
        <taxon>Streptophyta</taxon>
        <taxon>Embryophyta</taxon>
        <taxon>Tracheophyta</taxon>
        <taxon>Spermatophyta</taxon>
        <taxon>Magnoliopsida</taxon>
        <taxon>eudicotyledons</taxon>
        <taxon>Gunneridae</taxon>
        <taxon>Pentapetalae</taxon>
        <taxon>rosids</taxon>
        <taxon>fabids</taxon>
        <taxon>Fabales</taxon>
        <taxon>Fabaceae</taxon>
        <taxon>Papilionoideae</taxon>
        <taxon>50 kb inversion clade</taxon>
        <taxon>NPAAA clade</taxon>
        <taxon>Hologalegina</taxon>
        <taxon>IRL clade</taxon>
        <taxon>Fabeae</taxon>
        <taxon>Lathyrus</taxon>
    </lineage>
</organism>
<dbReference type="Pfam" id="PF00153">
    <property type="entry name" value="Mito_carr"/>
    <property type="match status" value="1"/>
</dbReference>